<protein>
    <submittedName>
        <fullName evidence="1">Rna-directed dna polymerase from mobile element jockey-like</fullName>
    </submittedName>
</protein>
<reference evidence="1" key="1">
    <citation type="submission" date="2019-10" db="EMBL/GenBank/DDBJ databases">
        <authorList>
            <person name="Soares A.E.R."/>
            <person name="Aleixo A."/>
            <person name="Schneider P."/>
            <person name="Miyaki C.Y."/>
            <person name="Schneider M.P."/>
            <person name="Mello C."/>
            <person name="Vasconcelos A.T.R."/>
        </authorList>
    </citation>
    <scope>NUCLEOTIDE SEQUENCE</scope>
    <source>
        <tissue evidence="1">Muscle</tissue>
    </source>
</reference>
<keyword evidence="2" id="KW-1185">Reference proteome</keyword>
<evidence type="ECO:0000313" key="2">
    <source>
        <dbReference type="Proteomes" id="UP001145742"/>
    </source>
</evidence>
<comment type="caution">
    <text evidence="1">The sequence shown here is derived from an EMBL/GenBank/DDBJ whole genome shotgun (WGS) entry which is preliminary data.</text>
</comment>
<dbReference type="Proteomes" id="UP001145742">
    <property type="component" value="Unassembled WGS sequence"/>
</dbReference>
<dbReference type="PANTHER" id="PTHR33332">
    <property type="entry name" value="REVERSE TRANSCRIPTASE DOMAIN-CONTAINING PROTEIN"/>
    <property type="match status" value="1"/>
</dbReference>
<organism evidence="1 2">
    <name type="scientific">Willisornis vidua</name>
    <name type="common">Xingu scale-backed antbird</name>
    <dbReference type="NCBI Taxonomy" id="1566151"/>
    <lineage>
        <taxon>Eukaryota</taxon>
        <taxon>Metazoa</taxon>
        <taxon>Chordata</taxon>
        <taxon>Craniata</taxon>
        <taxon>Vertebrata</taxon>
        <taxon>Euteleostomi</taxon>
        <taxon>Archelosauria</taxon>
        <taxon>Archosauria</taxon>
        <taxon>Dinosauria</taxon>
        <taxon>Saurischia</taxon>
        <taxon>Theropoda</taxon>
        <taxon>Coelurosauria</taxon>
        <taxon>Aves</taxon>
        <taxon>Neognathae</taxon>
        <taxon>Neoaves</taxon>
        <taxon>Telluraves</taxon>
        <taxon>Australaves</taxon>
        <taxon>Passeriformes</taxon>
        <taxon>Thamnophilidae</taxon>
        <taxon>Willisornis</taxon>
    </lineage>
</organism>
<proteinExistence type="predicted"/>
<gene>
    <name evidence="1" type="ORF">WISP_103025</name>
</gene>
<evidence type="ECO:0000313" key="1">
    <source>
        <dbReference type="EMBL" id="KAJ7411334.1"/>
    </source>
</evidence>
<accession>A0ABQ9CXU4</accession>
<dbReference type="EMBL" id="WHWB01034333">
    <property type="protein sequence ID" value="KAJ7411334.1"/>
    <property type="molecule type" value="Genomic_DNA"/>
</dbReference>
<sequence length="122" mass="13374">MSSELGGVTGTSEGCAALQKDFSRLDKWAEKNCLKFSKGNCRVLLPGKNNPRHQYRLGDDMLKSSSVEDLSILVDNKLSVSQGCALVVIKTSGCRGDSECVDPLMSKVIDEEIDLEEFKVYP</sequence>
<name>A0ABQ9CXU4_9PASS</name>